<proteinExistence type="predicted"/>
<protein>
    <submittedName>
        <fullName evidence="1">Uncharacterized protein</fullName>
    </submittedName>
</protein>
<dbReference type="EMBL" id="JMHU01000007">
    <property type="protein sequence ID" value="KDA46170.1"/>
    <property type="molecule type" value="Genomic_DNA"/>
</dbReference>
<dbReference type="Proteomes" id="UP000027129">
    <property type="component" value="Unassembled WGS sequence"/>
</dbReference>
<accession>A0ABR4RQU7</accession>
<sequence>MRNTKNAGLVSCGLEEYLINKINNDLSKKKHKKFESEVLKEKKIMDKLMIK</sequence>
<evidence type="ECO:0000313" key="2">
    <source>
        <dbReference type="Proteomes" id="UP000027129"/>
    </source>
</evidence>
<dbReference type="RefSeq" id="WP_161633761.1">
    <property type="nucleotide sequence ID" value="NZ_CP195054.1"/>
</dbReference>
<organism evidence="1 2">
    <name type="scientific">Ligilactobacillus animalis</name>
    <dbReference type="NCBI Taxonomy" id="1605"/>
    <lineage>
        <taxon>Bacteria</taxon>
        <taxon>Bacillati</taxon>
        <taxon>Bacillota</taxon>
        <taxon>Bacilli</taxon>
        <taxon>Lactobacillales</taxon>
        <taxon>Lactobacillaceae</taxon>
        <taxon>Ligilactobacillus</taxon>
    </lineage>
</organism>
<keyword evidence="2" id="KW-1185">Reference proteome</keyword>
<gene>
    <name evidence="1" type="ORF">Lani381_0854</name>
</gene>
<evidence type="ECO:0000313" key="1">
    <source>
        <dbReference type="EMBL" id="KDA46170.1"/>
    </source>
</evidence>
<name>A0ABR4RQU7_9LACO</name>
<comment type="caution">
    <text evidence="1">The sequence shown here is derived from an EMBL/GenBank/DDBJ whole genome shotgun (WGS) entry which is preliminary data.</text>
</comment>
<reference evidence="1 2" key="1">
    <citation type="submission" date="2014-04" db="EMBL/GenBank/DDBJ databases">
        <title>Draft Genome Sequence of Lactobacillus animalis 381-IL-28.</title>
        <authorList>
            <person name="Sturino J.M."/>
            <person name="Rajendran M."/>
            <person name="Altermann E."/>
        </authorList>
    </citation>
    <scope>NUCLEOTIDE SEQUENCE [LARGE SCALE GENOMIC DNA]</scope>
    <source>
        <strain evidence="1 2">381-IL-28</strain>
    </source>
</reference>